<evidence type="ECO:0000256" key="4">
    <source>
        <dbReference type="ARBA" id="ARBA00022692"/>
    </source>
</evidence>
<keyword evidence="7" id="KW-0653">Protein transport</keyword>
<evidence type="ECO:0000313" key="9">
    <source>
        <dbReference type="EMBL" id="MFD1217462.1"/>
    </source>
</evidence>
<gene>
    <name evidence="9" type="ORF">ACFQ2X_12685</name>
</gene>
<dbReference type="RefSeq" id="WP_230437495.1">
    <property type="nucleotide sequence ID" value="NZ_CP087715.1"/>
</dbReference>
<comment type="similarity">
    <text evidence="2 7">Belongs to the ExbD/TolR family.</text>
</comment>
<evidence type="ECO:0000256" key="1">
    <source>
        <dbReference type="ARBA" id="ARBA00004162"/>
    </source>
</evidence>
<keyword evidence="5 8" id="KW-1133">Transmembrane helix</keyword>
<accession>A0ABW3U9X6</accession>
<keyword evidence="4 7" id="KW-0812">Transmembrane</keyword>
<evidence type="ECO:0000256" key="6">
    <source>
        <dbReference type="ARBA" id="ARBA00023136"/>
    </source>
</evidence>
<keyword evidence="3" id="KW-1003">Cell membrane</keyword>
<dbReference type="PANTHER" id="PTHR30558:SF15">
    <property type="entry name" value="BIOPOLYMER TRANSPORT PROTEIN EXBD1"/>
    <property type="match status" value="1"/>
</dbReference>
<organism evidence="9 10">
    <name type="scientific">Microbulbifer celer</name>
    <dbReference type="NCBI Taxonomy" id="435905"/>
    <lineage>
        <taxon>Bacteria</taxon>
        <taxon>Pseudomonadati</taxon>
        <taxon>Pseudomonadota</taxon>
        <taxon>Gammaproteobacteria</taxon>
        <taxon>Cellvibrionales</taxon>
        <taxon>Microbulbiferaceae</taxon>
        <taxon>Microbulbifer</taxon>
    </lineage>
</organism>
<comment type="caution">
    <text evidence="9">The sequence shown here is derived from an EMBL/GenBank/DDBJ whole genome shotgun (WGS) entry which is preliminary data.</text>
</comment>
<dbReference type="Proteomes" id="UP001597264">
    <property type="component" value="Unassembled WGS sequence"/>
</dbReference>
<evidence type="ECO:0000256" key="5">
    <source>
        <dbReference type="ARBA" id="ARBA00022989"/>
    </source>
</evidence>
<proteinExistence type="inferred from homology"/>
<evidence type="ECO:0000313" key="10">
    <source>
        <dbReference type="Proteomes" id="UP001597264"/>
    </source>
</evidence>
<dbReference type="PANTHER" id="PTHR30558">
    <property type="entry name" value="EXBD MEMBRANE COMPONENT OF PMF-DRIVEN MACROMOLECULE IMPORT SYSTEM"/>
    <property type="match status" value="1"/>
</dbReference>
<sequence length="151" mass="16465">MININPPDRREFSLANLAPDLTPLLDIIFIVLVFLLLTANMRFSSLPMDLPASERVSEAMPTDPLTISLSNRGPDLWGLGDRGYSDRETFERALTAALVADPTRPVALASDRNVPVQRMLDLFALLQEQGVEVAEIALQSTASNTSTANGQ</sequence>
<comment type="subcellular location">
    <subcellularLocation>
        <location evidence="1">Cell membrane</location>
        <topology evidence="1">Single-pass membrane protein</topology>
    </subcellularLocation>
    <subcellularLocation>
        <location evidence="7">Cell membrane</location>
        <topology evidence="7">Single-pass type II membrane protein</topology>
    </subcellularLocation>
</comment>
<dbReference type="EMBL" id="JBHTLR010000014">
    <property type="protein sequence ID" value="MFD1217462.1"/>
    <property type="molecule type" value="Genomic_DNA"/>
</dbReference>
<keyword evidence="10" id="KW-1185">Reference proteome</keyword>
<dbReference type="InterPro" id="IPR003400">
    <property type="entry name" value="ExbD"/>
</dbReference>
<reference evidence="10" key="1">
    <citation type="journal article" date="2019" name="Int. J. Syst. Evol. Microbiol.">
        <title>The Global Catalogue of Microorganisms (GCM) 10K type strain sequencing project: providing services to taxonomists for standard genome sequencing and annotation.</title>
        <authorList>
            <consortium name="The Broad Institute Genomics Platform"/>
            <consortium name="The Broad Institute Genome Sequencing Center for Infectious Disease"/>
            <person name="Wu L."/>
            <person name="Ma J."/>
        </authorList>
    </citation>
    <scope>NUCLEOTIDE SEQUENCE [LARGE SCALE GENOMIC DNA]</scope>
    <source>
        <strain evidence="10">CCUG 54356</strain>
    </source>
</reference>
<evidence type="ECO:0000256" key="8">
    <source>
        <dbReference type="SAM" id="Phobius"/>
    </source>
</evidence>
<keyword evidence="6 8" id="KW-0472">Membrane</keyword>
<evidence type="ECO:0000256" key="2">
    <source>
        <dbReference type="ARBA" id="ARBA00005811"/>
    </source>
</evidence>
<evidence type="ECO:0000256" key="3">
    <source>
        <dbReference type="ARBA" id="ARBA00022475"/>
    </source>
</evidence>
<protein>
    <submittedName>
        <fullName evidence="9">ExbD/TolR family protein</fullName>
    </submittedName>
</protein>
<dbReference type="Pfam" id="PF02472">
    <property type="entry name" value="ExbD"/>
    <property type="match status" value="1"/>
</dbReference>
<feature type="transmembrane region" description="Helical" evidence="8">
    <location>
        <begin position="21"/>
        <end position="39"/>
    </location>
</feature>
<keyword evidence="7" id="KW-0813">Transport</keyword>
<dbReference type="Gene3D" id="3.30.420.270">
    <property type="match status" value="1"/>
</dbReference>
<evidence type="ECO:0000256" key="7">
    <source>
        <dbReference type="RuleBase" id="RU003879"/>
    </source>
</evidence>
<name>A0ABW3U9X6_9GAMM</name>